<evidence type="ECO:0000256" key="1">
    <source>
        <dbReference type="ARBA" id="ARBA00022649"/>
    </source>
</evidence>
<dbReference type="EMBL" id="CP029550">
    <property type="protein sequence ID" value="AWN41301.1"/>
    <property type="molecule type" value="Genomic_DNA"/>
</dbReference>
<name>A0A2U8W6Q6_9HYPH</name>
<accession>A0A2U8W6Q6</accession>
<dbReference type="KEGG" id="mets:DK389_13235"/>
<keyword evidence="1" id="KW-1277">Toxin-antitoxin system</keyword>
<dbReference type="GO" id="GO:0006355">
    <property type="term" value="P:regulation of DNA-templated transcription"/>
    <property type="evidence" value="ECO:0007669"/>
    <property type="project" value="InterPro"/>
</dbReference>
<sequence>MAAKHSRHIALTGPLAEYVETQIAGGEYASVSEMVRAAVRLLMERDRAAARPNLAASQTASADE</sequence>
<dbReference type="OrthoDB" id="291307at2"/>
<keyword evidence="3" id="KW-1185">Reference proteome</keyword>
<dbReference type="AlphaFoldDB" id="A0A2U8W6Q6"/>
<evidence type="ECO:0000313" key="3">
    <source>
        <dbReference type="Proteomes" id="UP000245926"/>
    </source>
</evidence>
<organism evidence="2 3">
    <name type="scientific">Methylobacterium durans</name>
    <dbReference type="NCBI Taxonomy" id="2202825"/>
    <lineage>
        <taxon>Bacteria</taxon>
        <taxon>Pseudomonadati</taxon>
        <taxon>Pseudomonadota</taxon>
        <taxon>Alphaproteobacteria</taxon>
        <taxon>Hyphomicrobiales</taxon>
        <taxon>Methylobacteriaceae</taxon>
        <taxon>Methylobacterium</taxon>
    </lineage>
</organism>
<evidence type="ECO:0000313" key="2">
    <source>
        <dbReference type="EMBL" id="AWN41301.1"/>
    </source>
</evidence>
<dbReference type="Gene3D" id="6.10.10.120">
    <property type="entry name" value="Antitoxin ParD1-like"/>
    <property type="match status" value="1"/>
</dbReference>
<dbReference type="Proteomes" id="UP000245926">
    <property type="component" value="Chromosome"/>
</dbReference>
<protein>
    <submittedName>
        <fullName evidence="2">Type II toxin-antitoxin system ParD family antitoxin</fullName>
    </submittedName>
</protein>
<proteinExistence type="predicted"/>
<dbReference type="InterPro" id="IPR022789">
    <property type="entry name" value="ParD"/>
</dbReference>
<dbReference type="RefSeq" id="WP_109890187.1">
    <property type="nucleotide sequence ID" value="NZ_CP029550.1"/>
</dbReference>
<dbReference type="InterPro" id="IPR038296">
    <property type="entry name" value="ParD_sf"/>
</dbReference>
<dbReference type="InterPro" id="IPR010985">
    <property type="entry name" value="Ribbon_hlx_hlx"/>
</dbReference>
<dbReference type="Pfam" id="PF03693">
    <property type="entry name" value="ParD_antitoxin"/>
    <property type="match status" value="1"/>
</dbReference>
<reference evidence="3" key="1">
    <citation type="submission" date="2018-05" db="EMBL/GenBank/DDBJ databases">
        <title>Complete Genome Sequence of Methylobacterium sp. 17SD2-17.</title>
        <authorList>
            <person name="Srinivasan S."/>
        </authorList>
    </citation>
    <scope>NUCLEOTIDE SEQUENCE [LARGE SCALE GENOMIC DNA]</scope>
    <source>
        <strain evidence="3">17SD2-17</strain>
    </source>
</reference>
<dbReference type="SUPFAM" id="SSF47598">
    <property type="entry name" value="Ribbon-helix-helix"/>
    <property type="match status" value="1"/>
</dbReference>
<gene>
    <name evidence="2" type="ORF">DK389_13235</name>
</gene>